<organism evidence="2 3">
    <name type="scientific">[Clostridium] aminophilum</name>
    <dbReference type="NCBI Taxonomy" id="1526"/>
    <lineage>
        <taxon>Bacteria</taxon>
        <taxon>Bacillati</taxon>
        <taxon>Bacillota</taxon>
        <taxon>Clostridia</taxon>
        <taxon>Lachnospirales</taxon>
        <taxon>Lachnospiraceae</taxon>
    </lineage>
</organism>
<reference evidence="2 3" key="1">
    <citation type="submission" date="2016-10" db="EMBL/GenBank/DDBJ databases">
        <authorList>
            <person name="de Groot N.N."/>
        </authorList>
    </citation>
    <scope>NUCLEOTIDE SEQUENCE [LARGE SCALE GENOMIC DNA]</scope>
    <source>
        <strain evidence="2 3">F</strain>
    </source>
</reference>
<feature type="region of interest" description="Disordered" evidence="1">
    <location>
        <begin position="107"/>
        <end position="127"/>
    </location>
</feature>
<proteinExistence type="predicted"/>
<protein>
    <submittedName>
        <fullName evidence="2">Uncharacterized protein</fullName>
    </submittedName>
</protein>
<accession>A0A1I6JJ85</accession>
<gene>
    <name evidence="2" type="ORF">SAMN02910262_01567</name>
</gene>
<evidence type="ECO:0000256" key="1">
    <source>
        <dbReference type="SAM" id="MobiDB-lite"/>
    </source>
</evidence>
<feature type="compositionally biased region" description="Polar residues" evidence="1">
    <location>
        <begin position="54"/>
        <end position="65"/>
    </location>
</feature>
<dbReference type="AlphaFoldDB" id="A0A1I6JJ85"/>
<sequence length="138" mass="15146">MAAFADGSAGAVVSFARLTRQILRTGEALATAVKRSKIPTSSNPVRRTPETKRIPTSLNPASPTPETKRIPIPANPVSPTPETKKIPAPVRRRFCWLKMLLRGMMKKERQKPHIGRMGDPTGRGAGRDTHVSIRFLAK</sequence>
<feature type="region of interest" description="Disordered" evidence="1">
    <location>
        <begin position="34"/>
        <end position="86"/>
    </location>
</feature>
<dbReference type="Proteomes" id="UP000214760">
    <property type="component" value="Unassembled WGS sequence"/>
</dbReference>
<dbReference type="RefSeq" id="WP_031472795.1">
    <property type="nucleotide sequence ID" value="NZ_FOZC01000008.1"/>
</dbReference>
<name>A0A1I6JJ85_9FIRM</name>
<evidence type="ECO:0000313" key="2">
    <source>
        <dbReference type="EMBL" id="SFR79017.1"/>
    </source>
</evidence>
<dbReference type="EMBL" id="FOZC01000008">
    <property type="protein sequence ID" value="SFR79017.1"/>
    <property type="molecule type" value="Genomic_DNA"/>
</dbReference>
<evidence type="ECO:0000313" key="3">
    <source>
        <dbReference type="Proteomes" id="UP000214760"/>
    </source>
</evidence>